<comment type="subcellular location">
    <subcellularLocation>
        <location evidence="1">Membrane</location>
        <topology evidence="1">Multi-pass membrane protein</topology>
    </subcellularLocation>
</comment>
<evidence type="ECO:0000256" key="2">
    <source>
        <dbReference type="ARBA" id="ARBA00022692"/>
    </source>
</evidence>
<reference evidence="8" key="1">
    <citation type="submission" date="2019-11" db="EMBL/GenBank/DDBJ databases">
        <title>Bipolaris sorokiniana Genome sequencing.</title>
        <authorList>
            <person name="Wang H."/>
        </authorList>
    </citation>
    <scope>NUCLEOTIDE SEQUENCE</scope>
</reference>
<feature type="transmembrane region" description="Helical" evidence="6">
    <location>
        <begin position="209"/>
        <end position="227"/>
    </location>
</feature>
<comment type="caution">
    <text evidence="8">The sequence shown here is derived from an EMBL/GenBank/DDBJ whole genome shotgun (WGS) entry which is preliminary data.</text>
</comment>
<dbReference type="GO" id="GO:0005886">
    <property type="term" value="C:plasma membrane"/>
    <property type="evidence" value="ECO:0007669"/>
    <property type="project" value="TreeGrafter"/>
</dbReference>
<proteinExistence type="predicted"/>
<feature type="transmembrane region" description="Helical" evidence="6">
    <location>
        <begin position="152"/>
        <end position="170"/>
    </location>
</feature>
<dbReference type="Gene3D" id="1.20.1250.20">
    <property type="entry name" value="MFS general substrate transporter like domains"/>
    <property type="match status" value="1"/>
</dbReference>
<feature type="transmembrane region" description="Helical" evidence="6">
    <location>
        <begin position="498"/>
        <end position="520"/>
    </location>
</feature>
<evidence type="ECO:0000313" key="9">
    <source>
        <dbReference type="Proteomes" id="UP000624244"/>
    </source>
</evidence>
<evidence type="ECO:0000256" key="6">
    <source>
        <dbReference type="SAM" id="Phobius"/>
    </source>
</evidence>
<feature type="transmembrane region" description="Helical" evidence="6">
    <location>
        <begin position="176"/>
        <end position="197"/>
    </location>
</feature>
<dbReference type="InterPro" id="IPR036259">
    <property type="entry name" value="MFS_trans_sf"/>
</dbReference>
<dbReference type="OMA" id="THFSEDP"/>
<feature type="transmembrane region" description="Helical" evidence="6">
    <location>
        <begin position="428"/>
        <end position="451"/>
    </location>
</feature>
<evidence type="ECO:0000259" key="7">
    <source>
        <dbReference type="PROSITE" id="PS50850"/>
    </source>
</evidence>
<dbReference type="PROSITE" id="PS50850">
    <property type="entry name" value="MFS"/>
    <property type="match status" value="1"/>
</dbReference>
<feature type="transmembrane region" description="Helical" evidence="6">
    <location>
        <begin position="121"/>
        <end position="140"/>
    </location>
</feature>
<dbReference type="AlphaFoldDB" id="A0A8H6DYW2"/>
<dbReference type="InterPro" id="IPR020846">
    <property type="entry name" value="MFS_dom"/>
</dbReference>
<keyword evidence="2 6" id="KW-0812">Transmembrane</keyword>
<gene>
    <name evidence="8" type="ORF">GGP41_008210</name>
</gene>
<evidence type="ECO:0000256" key="5">
    <source>
        <dbReference type="SAM" id="MobiDB-lite"/>
    </source>
</evidence>
<feature type="compositionally biased region" description="Polar residues" evidence="5">
    <location>
        <begin position="562"/>
        <end position="574"/>
    </location>
</feature>
<evidence type="ECO:0000313" key="8">
    <source>
        <dbReference type="EMBL" id="KAF5852768.1"/>
    </source>
</evidence>
<feature type="region of interest" description="Disordered" evidence="5">
    <location>
        <begin position="562"/>
        <end position="582"/>
    </location>
</feature>
<dbReference type="PANTHER" id="PTHR23502:SF13">
    <property type="entry name" value="MULTIDRUG TRANSPORTER, PUTATIVE (AFU_ORTHOLOGUE AFUA_2G12550)-RELATED"/>
    <property type="match status" value="1"/>
</dbReference>
<feature type="transmembrane region" description="Helical" evidence="6">
    <location>
        <begin position="401"/>
        <end position="422"/>
    </location>
</feature>
<feature type="region of interest" description="Disordered" evidence="5">
    <location>
        <begin position="1"/>
        <end position="45"/>
    </location>
</feature>
<dbReference type="EMBL" id="WNKQ01000003">
    <property type="protein sequence ID" value="KAF5852768.1"/>
    <property type="molecule type" value="Genomic_DNA"/>
</dbReference>
<dbReference type="InterPro" id="IPR011701">
    <property type="entry name" value="MFS"/>
</dbReference>
<feature type="domain" description="Major facilitator superfamily (MFS) profile" evidence="7">
    <location>
        <begin position="86"/>
        <end position="527"/>
    </location>
</feature>
<feature type="transmembrane region" description="Helical" evidence="6">
    <location>
        <begin position="353"/>
        <end position="380"/>
    </location>
</feature>
<dbReference type="Pfam" id="PF07690">
    <property type="entry name" value="MFS_1"/>
    <property type="match status" value="1"/>
</dbReference>
<keyword evidence="4 6" id="KW-0472">Membrane</keyword>
<name>A0A8H6DYW2_COCSA</name>
<feature type="transmembrane region" description="Helical" evidence="6">
    <location>
        <begin position="321"/>
        <end position="341"/>
    </location>
</feature>
<organism evidence="8 9">
    <name type="scientific">Cochliobolus sativus</name>
    <name type="common">Common root rot and spot blotch fungus</name>
    <name type="synonym">Bipolaris sorokiniana</name>
    <dbReference type="NCBI Taxonomy" id="45130"/>
    <lineage>
        <taxon>Eukaryota</taxon>
        <taxon>Fungi</taxon>
        <taxon>Dikarya</taxon>
        <taxon>Ascomycota</taxon>
        <taxon>Pezizomycotina</taxon>
        <taxon>Dothideomycetes</taxon>
        <taxon>Pleosporomycetidae</taxon>
        <taxon>Pleosporales</taxon>
        <taxon>Pleosporineae</taxon>
        <taxon>Pleosporaceae</taxon>
        <taxon>Bipolaris</taxon>
    </lineage>
</organism>
<dbReference type="SUPFAM" id="SSF103473">
    <property type="entry name" value="MFS general substrate transporter"/>
    <property type="match status" value="1"/>
</dbReference>
<dbReference type="PANTHER" id="PTHR23502">
    <property type="entry name" value="MAJOR FACILITATOR SUPERFAMILY"/>
    <property type="match status" value="1"/>
</dbReference>
<protein>
    <recommendedName>
        <fullName evidence="7">Major facilitator superfamily (MFS) profile domain-containing protein</fullName>
    </recommendedName>
</protein>
<dbReference type="GO" id="GO:0022857">
    <property type="term" value="F:transmembrane transporter activity"/>
    <property type="evidence" value="ECO:0007669"/>
    <property type="project" value="InterPro"/>
</dbReference>
<dbReference type="Proteomes" id="UP000624244">
    <property type="component" value="Unassembled WGS sequence"/>
</dbReference>
<feature type="compositionally biased region" description="Basic and acidic residues" evidence="5">
    <location>
        <begin position="7"/>
        <end position="42"/>
    </location>
</feature>
<evidence type="ECO:0000256" key="4">
    <source>
        <dbReference type="ARBA" id="ARBA00023136"/>
    </source>
</evidence>
<sequence length="607" mass="67540">MASAAEIRPDIHDADTVNRNEAGDLEKKAASDGDHSHTENPADHAISAADKEHYEKYGTYDRYEITEEDCYDELGFSFPEWKKWTILSVIFMVQVSMNFNTSLYSNAVSGISEEFGVSAQAARVGAAVFLLTYAFGCELWAPWSEELGRWPILQLSLFLVNIWQIPVGIAPNFGTIIGFRALGGLSTAGGSVTLAMVADMWEPDNQQYAVAFIVFSSVGGSVLGPIVGGFVEQFLAWRWNIWIQLIFGAAVQIAHALLVPETRTTVLLDRIAKKRRQEGEKNGKPNNIWGPNELKTFKERFSVREILITWMRPFRMFVTEPIVLVLSLLSGFSDAIIFMFLQSYALVYEQWNFAPFAIGLAFIAIGIGYFLAWFSFFPAIKRNKRLREEKPEDERAQYEARLWWLLYTAPCLPIGLIIFAWTSTGPPIHWIGSLIGSAIIGIANYAIYMATIDYMICAYGPYSASATGGNGWARDFLAGVLTIPATPFFQNIGGDLHLAYASTILFAISLLLVVSVYVIYWKGPELRKRSPFAQQLNAARDETGGRRVSSLPGLYGSRANSFAQQGGSMPTSRRGSVIRGVPEAENKYAEAQRMKMQRKRSVNGSTA</sequence>
<keyword evidence="3 6" id="KW-1133">Transmembrane helix</keyword>
<feature type="transmembrane region" description="Helical" evidence="6">
    <location>
        <begin position="472"/>
        <end position="492"/>
    </location>
</feature>
<accession>A0A8H6DYW2</accession>
<dbReference type="FunFam" id="1.20.1250.20:FF:000088">
    <property type="entry name" value="MFS multidrug transporter, putative"/>
    <property type="match status" value="1"/>
</dbReference>
<evidence type="ECO:0000256" key="1">
    <source>
        <dbReference type="ARBA" id="ARBA00004141"/>
    </source>
</evidence>
<evidence type="ECO:0000256" key="3">
    <source>
        <dbReference type="ARBA" id="ARBA00022989"/>
    </source>
</evidence>